<evidence type="ECO:0000313" key="7">
    <source>
        <dbReference type="EMBL" id="KAA0177927.1"/>
    </source>
</evidence>
<gene>
    <name evidence="7" type="ORF">FNF27_00475</name>
    <name evidence="6" type="ORF">FNF29_00218</name>
</gene>
<dbReference type="Gene3D" id="1.10.238.10">
    <property type="entry name" value="EF-hand"/>
    <property type="match status" value="1"/>
</dbReference>
<name>A0A5A8CWT6_CAFRO</name>
<keyword evidence="1" id="KW-0479">Metal-binding</keyword>
<dbReference type="Pfam" id="PF13202">
    <property type="entry name" value="EF-hand_5"/>
    <property type="match status" value="2"/>
</dbReference>
<dbReference type="CDD" id="cd00051">
    <property type="entry name" value="EFh"/>
    <property type="match status" value="1"/>
</dbReference>
<organism evidence="6 9">
    <name type="scientific">Cafeteria roenbergensis</name>
    <name type="common">Marine flagellate</name>
    <dbReference type="NCBI Taxonomy" id="33653"/>
    <lineage>
        <taxon>Eukaryota</taxon>
        <taxon>Sar</taxon>
        <taxon>Stramenopiles</taxon>
        <taxon>Bigyra</taxon>
        <taxon>Opalozoa</taxon>
        <taxon>Bicosoecida</taxon>
        <taxon>Cafeteriaceae</taxon>
        <taxon>Cafeteria</taxon>
    </lineage>
</organism>
<dbReference type="EMBL" id="VLTO01000002">
    <property type="protein sequence ID" value="KAA0177927.1"/>
    <property type="molecule type" value="Genomic_DNA"/>
</dbReference>
<feature type="compositionally biased region" description="Low complexity" evidence="4">
    <location>
        <begin position="296"/>
        <end position="307"/>
    </location>
</feature>
<evidence type="ECO:0000259" key="5">
    <source>
        <dbReference type="PROSITE" id="PS50222"/>
    </source>
</evidence>
<dbReference type="SUPFAM" id="SSF47473">
    <property type="entry name" value="EF-hand"/>
    <property type="match status" value="1"/>
</dbReference>
<keyword evidence="3" id="KW-0106">Calcium</keyword>
<dbReference type="GO" id="GO:0005509">
    <property type="term" value="F:calcium ion binding"/>
    <property type="evidence" value="ECO:0007669"/>
    <property type="project" value="InterPro"/>
</dbReference>
<dbReference type="Proteomes" id="UP000323011">
    <property type="component" value="Unassembled WGS sequence"/>
</dbReference>
<feature type="domain" description="EF-hand" evidence="5">
    <location>
        <begin position="121"/>
        <end position="156"/>
    </location>
</feature>
<accession>A0A5A8CWT6</accession>
<dbReference type="SMART" id="SM00054">
    <property type="entry name" value="EFh"/>
    <property type="match status" value="4"/>
</dbReference>
<evidence type="ECO:0000313" key="8">
    <source>
        <dbReference type="Proteomes" id="UP000322899"/>
    </source>
</evidence>
<keyword evidence="2" id="KW-0677">Repeat</keyword>
<dbReference type="OrthoDB" id="191686at2759"/>
<proteinExistence type="predicted"/>
<dbReference type="PROSITE" id="PS50222">
    <property type="entry name" value="EF_HAND_2"/>
    <property type="match status" value="3"/>
</dbReference>
<dbReference type="PROSITE" id="PS00018">
    <property type="entry name" value="EF_HAND_1"/>
    <property type="match status" value="3"/>
</dbReference>
<reference evidence="8 9" key="1">
    <citation type="submission" date="2019-07" db="EMBL/GenBank/DDBJ databases">
        <title>Genomes of Cafeteria roenbergensis.</title>
        <authorList>
            <person name="Fischer M.G."/>
            <person name="Hackl T."/>
            <person name="Roman M."/>
        </authorList>
    </citation>
    <scope>NUCLEOTIDE SEQUENCE [LARGE SCALE GENOMIC DNA]</scope>
    <source>
        <strain evidence="6 9">BVI</strain>
        <strain evidence="7 8">E4-10P</strain>
    </source>
</reference>
<dbReference type="Pfam" id="PF13499">
    <property type="entry name" value="EF-hand_7"/>
    <property type="match status" value="1"/>
</dbReference>
<evidence type="ECO:0000256" key="3">
    <source>
        <dbReference type="ARBA" id="ARBA00022837"/>
    </source>
</evidence>
<dbReference type="PANTHER" id="PTHR45942">
    <property type="entry name" value="PROTEIN PHOSPATASE 3 REGULATORY SUBUNIT B ALPHA ISOFORM TYPE 1"/>
    <property type="match status" value="1"/>
</dbReference>
<dbReference type="InterPro" id="IPR018247">
    <property type="entry name" value="EF_Hand_1_Ca_BS"/>
</dbReference>
<dbReference type="AlphaFoldDB" id="A0A5A8CWT6"/>
<feature type="domain" description="EF-hand" evidence="5">
    <location>
        <begin position="15"/>
        <end position="50"/>
    </location>
</feature>
<evidence type="ECO:0000256" key="1">
    <source>
        <dbReference type="ARBA" id="ARBA00022723"/>
    </source>
</evidence>
<dbReference type="OMA" id="NERALYP"/>
<feature type="region of interest" description="Disordered" evidence="4">
    <location>
        <begin position="219"/>
        <end position="345"/>
    </location>
</feature>
<protein>
    <recommendedName>
        <fullName evidence="5">EF-hand domain-containing protein</fullName>
    </recommendedName>
</protein>
<evidence type="ECO:0000256" key="4">
    <source>
        <dbReference type="SAM" id="MobiDB-lite"/>
    </source>
</evidence>
<evidence type="ECO:0000313" key="6">
    <source>
        <dbReference type="EMBL" id="KAA0157642.1"/>
    </source>
</evidence>
<dbReference type="InterPro" id="IPR002048">
    <property type="entry name" value="EF_hand_dom"/>
</dbReference>
<keyword evidence="9" id="KW-1185">Reference proteome</keyword>
<sequence>MEAQQDFAKLGLSKDVVDRFFALFVEMDKDGTGVVDLDEFYRFFKLERSPFADRVFSIMDDDASGEISFREFVVCLWNYLSLDIKSLMRFCFDLFDQDLSGYLDIAEMHELLREVYGDSFETNGRLKHLMEELDANGDGRLSFEEFKGMNLAYPSMLFPAFRIQQLMRDKVFGAAFWNVALKNRIKMGAGATATIWDITKAVDDARRTQCDDELGALQAQRWRNPLEGPSGYHPEPKLSREAQRDPELAKEELSKHVDEEWRAHRATAASRGRYKKQAKDAGDSPSKPASRKDRGAPAAAASVAVAPLRKTEAIAESGLGAPQDDSAGGPTRLQKRMQRALAFAN</sequence>
<dbReference type="EMBL" id="VLTN01000001">
    <property type="protein sequence ID" value="KAA0157642.1"/>
    <property type="molecule type" value="Genomic_DNA"/>
</dbReference>
<comment type="caution">
    <text evidence="6">The sequence shown here is derived from an EMBL/GenBank/DDBJ whole genome shotgun (WGS) entry which is preliminary data.</text>
</comment>
<feature type="domain" description="EF-hand" evidence="5">
    <location>
        <begin position="83"/>
        <end position="118"/>
    </location>
</feature>
<feature type="compositionally biased region" description="Basic and acidic residues" evidence="4">
    <location>
        <begin position="234"/>
        <end position="263"/>
    </location>
</feature>
<dbReference type="InterPro" id="IPR011992">
    <property type="entry name" value="EF-hand-dom_pair"/>
</dbReference>
<evidence type="ECO:0000256" key="2">
    <source>
        <dbReference type="ARBA" id="ARBA00022737"/>
    </source>
</evidence>
<evidence type="ECO:0000313" key="9">
    <source>
        <dbReference type="Proteomes" id="UP000323011"/>
    </source>
</evidence>
<dbReference type="Proteomes" id="UP000322899">
    <property type="component" value="Unassembled WGS sequence"/>
</dbReference>